<feature type="non-terminal residue" evidence="1">
    <location>
        <position position="1"/>
    </location>
</feature>
<proteinExistence type="predicted"/>
<comment type="caution">
    <text evidence="1">The sequence shown here is derived from an EMBL/GenBank/DDBJ whole genome shotgun (WGS) entry which is preliminary data.</text>
</comment>
<keyword evidence="2" id="KW-1185">Reference proteome</keyword>
<dbReference type="Proteomes" id="UP001186974">
    <property type="component" value="Unassembled WGS sequence"/>
</dbReference>
<name>A0ACC3DFP6_9PEZI</name>
<protein>
    <submittedName>
        <fullName evidence="1">Uncharacterized protein</fullName>
    </submittedName>
</protein>
<evidence type="ECO:0000313" key="1">
    <source>
        <dbReference type="EMBL" id="KAK3067656.1"/>
    </source>
</evidence>
<evidence type="ECO:0000313" key="2">
    <source>
        <dbReference type="Proteomes" id="UP001186974"/>
    </source>
</evidence>
<organism evidence="1 2">
    <name type="scientific">Coniosporium uncinatum</name>
    <dbReference type="NCBI Taxonomy" id="93489"/>
    <lineage>
        <taxon>Eukaryota</taxon>
        <taxon>Fungi</taxon>
        <taxon>Dikarya</taxon>
        <taxon>Ascomycota</taxon>
        <taxon>Pezizomycotina</taxon>
        <taxon>Dothideomycetes</taxon>
        <taxon>Dothideomycetes incertae sedis</taxon>
        <taxon>Coniosporium</taxon>
    </lineage>
</organism>
<sequence>FHALVTKQGLDGFLMPSYQATAVPHDKYGLPIYTVLPNLLNYPAVAIPYLKANEEADKEFVRKGVEYEPEYKPEEVEGAPCGLQLVGKAAMRDEELVEVLKVVGKALGMQ</sequence>
<reference evidence="1" key="1">
    <citation type="submission" date="2024-09" db="EMBL/GenBank/DDBJ databases">
        <title>Black Yeasts Isolated from many extreme environments.</title>
        <authorList>
            <person name="Coleine C."/>
            <person name="Stajich J.E."/>
            <person name="Selbmann L."/>
        </authorList>
    </citation>
    <scope>NUCLEOTIDE SEQUENCE</scope>
    <source>
        <strain evidence="1">CCFEE 5737</strain>
    </source>
</reference>
<gene>
    <name evidence="1" type="ORF">LTS18_000993</name>
</gene>
<accession>A0ACC3DFP6</accession>
<dbReference type="EMBL" id="JAWDJW010005470">
    <property type="protein sequence ID" value="KAK3067656.1"/>
    <property type="molecule type" value="Genomic_DNA"/>
</dbReference>